<dbReference type="Proteomes" id="UP000277256">
    <property type="component" value="Unassembled WGS sequence"/>
</dbReference>
<evidence type="ECO:0000313" key="2">
    <source>
        <dbReference type="EMBL" id="RRS01355.1"/>
    </source>
</evidence>
<dbReference type="OrthoDB" id="9787292at2"/>
<dbReference type="AlphaFoldDB" id="A0A426V3C8"/>
<sequence>MKVLVAGATGAIGRPLTRALIESGHEVLGLARSDAAAQTVRELGATPVPGDAMDREGLLRAVEGLKADAVVSQLTALAKPKRTLDERDPSTALRKTGTANLLAAAEILGATRFLTQSMALGYGYRDHGDRVLTEDDPFGEHAGNLTDHVLDGLNSAEDQARGVGGIALRYGLFYGPGTWFDPAASKRSIPIPADGGGVVPWIHTEDAAAGTAAALEHGAPGAYNLVDGVPATWGAIGDAMAAAGGRSPMRLPGRLLRLAVPYLGALMIDTNLRVSHDKATRELGWRPAHPNPAADA</sequence>
<feature type="domain" description="NAD-dependent epimerase/dehydratase" evidence="1">
    <location>
        <begin position="3"/>
        <end position="225"/>
    </location>
</feature>
<dbReference type="Pfam" id="PF01370">
    <property type="entry name" value="Epimerase"/>
    <property type="match status" value="1"/>
</dbReference>
<dbReference type="GO" id="GO:0005737">
    <property type="term" value="C:cytoplasm"/>
    <property type="evidence" value="ECO:0007669"/>
    <property type="project" value="TreeGrafter"/>
</dbReference>
<dbReference type="InterPro" id="IPR051783">
    <property type="entry name" value="NAD(P)-dependent_oxidoreduct"/>
</dbReference>
<organism evidence="2 3">
    <name type="scientific">Glycomyces terrestris</name>
    <dbReference type="NCBI Taxonomy" id="2493553"/>
    <lineage>
        <taxon>Bacteria</taxon>
        <taxon>Bacillati</taxon>
        <taxon>Actinomycetota</taxon>
        <taxon>Actinomycetes</taxon>
        <taxon>Glycomycetales</taxon>
        <taxon>Glycomycetaceae</taxon>
        <taxon>Glycomyces</taxon>
    </lineage>
</organism>
<name>A0A426V3C8_9ACTN</name>
<gene>
    <name evidence="2" type="ORF">EIW28_00835</name>
</gene>
<keyword evidence="3" id="KW-1185">Reference proteome</keyword>
<evidence type="ECO:0000313" key="3">
    <source>
        <dbReference type="Proteomes" id="UP000277256"/>
    </source>
</evidence>
<dbReference type="EMBL" id="RSEB01000001">
    <property type="protein sequence ID" value="RRS01355.1"/>
    <property type="molecule type" value="Genomic_DNA"/>
</dbReference>
<dbReference type="Gene3D" id="3.40.50.720">
    <property type="entry name" value="NAD(P)-binding Rossmann-like Domain"/>
    <property type="match status" value="1"/>
</dbReference>
<protein>
    <submittedName>
        <fullName evidence="2">NAD(P)-dependent oxidoreductase</fullName>
    </submittedName>
</protein>
<proteinExistence type="predicted"/>
<dbReference type="SUPFAM" id="SSF51735">
    <property type="entry name" value="NAD(P)-binding Rossmann-fold domains"/>
    <property type="match status" value="1"/>
</dbReference>
<comment type="caution">
    <text evidence="2">The sequence shown here is derived from an EMBL/GenBank/DDBJ whole genome shotgun (WGS) entry which is preliminary data.</text>
</comment>
<accession>A0A426V3C8</accession>
<dbReference type="PANTHER" id="PTHR48079:SF6">
    <property type="entry name" value="NAD(P)-BINDING DOMAIN-CONTAINING PROTEIN-RELATED"/>
    <property type="match status" value="1"/>
</dbReference>
<dbReference type="PANTHER" id="PTHR48079">
    <property type="entry name" value="PROTEIN YEEZ"/>
    <property type="match status" value="1"/>
</dbReference>
<dbReference type="RefSeq" id="WP_125245833.1">
    <property type="nucleotide sequence ID" value="NZ_RSEB01000001.1"/>
</dbReference>
<evidence type="ECO:0000259" key="1">
    <source>
        <dbReference type="Pfam" id="PF01370"/>
    </source>
</evidence>
<dbReference type="InterPro" id="IPR036291">
    <property type="entry name" value="NAD(P)-bd_dom_sf"/>
</dbReference>
<dbReference type="GO" id="GO:0004029">
    <property type="term" value="F:aldehyde dehydrogenase (NAD+) activity"/>
    <property type="evidence" value="ECO:0007669"/>
    <property type="project" value="TreeGrafter"/>
</dbReference>
<dbReference type="InterPro" id="IPR001509">
    <property type="entry name" value="Epimerase_deHydtase"/>
</dbReference>
<reference evidence="2 3" key="1">
    <citation type="submission" date="2018-12" db="EMBL/GenBank/DDBJ databases">
        <title>Glycomyces sp. YIM 121974 draft genome.</title>
        <authorList>
            <person name="Li Q."/>
        </authorList>
    </citation>
    <scope>NUCLEOTIDE SEQUENCE [LARGE SCALE GENOMIC DNA]</scope>
    <source>
        <strain evidence="2 3">YIM 121974</strain>
    </source>
</reference>